<evidence type="ECO:0000313" key="1">
    <source>
        <dbReference type="EMBL" id="XDJ15179.1"/>
    </source>
</evidence>
<organism evidence="1">
    <name type="scientific">Pseudomonas phage HRDY3</name>
    <dbReference type="NCBI Taxonomy" id="3236930"/>
    <lineage>
        <taxon>Viruses</taxon>
    </lineage>
</organism>
<accession>A0AB39CDW4</accession>
<proteinExistence type="predicted"/>
<sequence>MTTKKPKLKPKHEQRLAQGKARLEKYIAENGDHFQQMIDACEGHTFTGPLAGRIK</sequence>
<dbReference type="EMBL" id="PQ015379">
    <property type="protein sequence ID" value="XDJ15179.1"/>
    <property type="molecule type" value="Genomic_DNA"/>
</dbReference>
<reference evidence="1" key="1">
    <citation type="submission" date="2024-07" db="EMBL/GenBank/DDBJ databases">
        <authorList>
            <person name="Bringhurst R.M."/>
            <person name="Homer T.E."/>
        </authorList>
    </citation>
    <scope>NUCLEOTIDE SEQUENCE</scope>
</reference>
<name>A0AB39CDW4_9VIRU</name>
<protein>
    <submittedName>
        <fullName evidence="1">Uncharacterized protein</fullName>
    </submittedName>
</protein>